<reference evidence="9 10" key="1">
    <citation type="submission" date="2020-04" db="EMBL/GenBank/DDBJ databases">
        <title>Molecular characterization of pseudomonads from Agaricus bisporus reveal novel blotch 2 pathogens in Western Europe.</title>
        <authorList>
            <person name="Taparia T."/>
            <person name="Krijger M."/>
            <person name="Haynes E."/>
            <person name="Elpinstone J.G."/>
            <person name="Noble R."/>
            <person name="Van Der Wolf J."/>
        </authorList>
    </citation>
    <scope>NUCLEOTIDE SEQUENCE [LARGE SCALE GENOMIC DNA]</scope>
    <source>
        <strain evidence="9 10">H7001</strain>
    </source>
</reference>
<feature type="region of interest" description="Disordered" evidence="8">
    <location>
        <begin position="53"/>
        <end position="81"/>
    </location>
</feature>
<evidence type="ECO:0000256" key="7">
    <source>
        <dbReference type="ARBA" id="ARBA00023237"/>
    </source>
</evidence>
<evidence type="ECO:0000313" key="10">
    <source>
        <dbReference type="Proteomes" id="UP000539985"/>
    </source>
</evidence>
<protein>
    <submittedName>
        <fullName evidence="9">TolC family protein</fullName>
    </submittedName>
</protein>
<dbReference type="AlphaFoldDB" id="A0A7Y7X9L1"/>
<dbReference type="PANTHER" id="PTHR30026:SF20">
    <property type="entry name" value="OUTER MEMBRANE PROTEIN TOLC"/>
    <property type="match status" value="1"/>
</dbReference>
<evidence type="ECO:0000256" key="3">
    <source>
        <dbReference type="ARBA" id="ARBA00022448"/>
    </source>
</evidence>
<keyword evidence="3" id="KW-0813">Transport</keyword>
<accession>A0A7Y7X9L1</accession>
<feature type="compositionally biased region" description="Polar residues" evidence="8">
    <location>
        <begin position="53"/>
        <end position="75"/>
    </location>
</feature>
<keyword evidence="4" id="KW-1134">Transmembrane beta strand</keyword>
<evidence type="ECO:0000256" key="4">
    <source>
        <dbReference type="ARBA" id="ARBA00022452"/>
    </source>
</evidence>
<dbReference type="Pfam" id="PF02321">
    <property type="entry name" value="OEP"/>
    <property type="match status" value="2"/>
</dbReference>
<dbReference type="InterPro" id="IPR051906">
    <property type="entry name" value="TolC-like"/>
</dbReference>
<evidence type="ECO:0000256" key="2">
    <source>
        <dbReference type="ARBA" id="ARBA00007613"/>
    </source>
</evidence>
<proteinExistence type="inferred from homology"/>
<evidence type="ECO:0000256" key="6">
    <source>
        <dbReference type="ARBA" id="ARBA00023136"/>
    </source>
</evidence>
<dbReference type="InterPro" id="IPR003423">
    <property type="entry name" value="OMP_efflux"/>
</dbReference>
<name>A0A7Y7X9L1_9PSED</name>
<gene>
    <name evidence="9" type="ORF">HX882_07920</name>
</gene>
<evidence type="ECO:0000256" key="1">
    <source>
        <dbReference type="ARBA" id="ARBA00004442"/>
    </source>
</evidence>
<dbReference type="PANTHER" id="PTHR30026">
    <property type="entry name" value="OUTER MEMBRANE PROTEIN TOLC"/>
    <property type="match status" value="1"/>
</dbReference>
<comment type="caution">
    <text evidence="9">The sequence shown here is derived from an EMBL/GenBank/DDBJ whole genome shotgun (WGS) entry which is preliminary data.</text>
</comment>
<comment type="subcellular location">
    <subcellularLocation>
        <location evidence="1">Cell outer membrane</location>
    </subcellularLocation>
</comment>
<keyword evidence="7" id="KW-0998">Cell outer membrane</keyword>
<dbReference type="GO" id="GO:0015562">
    <property type="term" value="F:efflux transmembrane transporter activity"/>
    <property type="evidence" value="ECO:0007669"/>
    <property type="project" value="InterPro"/>
</dbReference>
<dbReference type="SUPFAM" id="SSF56954">
    <property type="entry name" value="Outer membrane efflux proteins (OEP)"/>
    <property type="match status" value="1"/>
</dbReference>
<evidence type="ECO:0000256" key="8">
    <source>
        <dbReference type="SAM" id="MobiDB-lite"/>
    </source>
</evidence>
<dbReference type="GO" id="GO:1990281">
    <property type="term" value="C:efflux pump complex"/>
    <property type="evidence" value="ECO:0007669"/>
    <property type="project" value="TreeGrafter"/>
</dbReference>
<keyword evidence="6" id="KW-0472">Membrane</keyword>
<organism evidence="9 10">
    <name type="scientific">Pseudomonas gingeri</name>
    <dbReference type="NCBI Taxonomy" id="117681"/>
    <lineage>
        <taxon>Bacteria</taxon>
        <taxon>Pseudomonadati</taxon>
        <taxon>Pseudomonadota</taxon>
        <taxon>Gammaproteobacteria</taxon>
        <taxon>Pseudomonadales</taxon>
        <taxon>Pseudomonadaceae</taxon>
        <taxon>Pseudomonas</taxon>
    </lineage>
</organism>
<dbReference type="Proteomes" id="UP000539985">
    <property type="component" value="Unassembled WGS sequence"/>
</dbReference>
<dbReference type="EMBL" id="JACAQB010000004">
    <property type="protein sequence ID" value="NWB95810.1"/>
    <property type="molecule type" value="Genomic_DNA"/>
</dbReference>
<dbReference type="Gene3D" id="1.20.1600.10">
    <property type="entry name" value="Outer membrane efflux proteins (OEP)"/>
    <property type="match status" value="1"/>
</dbReference>
<evidence type="ECO:0000256" key="5">
    <source>
        <dbReference type="ARBA" id="ARBA00022692"/>
    </source>
</evidence>
<dbReference type="RefSeq" id="WP_177101121.1">
    <property type="nucleotide sequence ID" value="NZ_JACAQB010000004.1"/>
</dbReference>
<comment type="similarity">
    <text evidence="2">Belongs to the outer membrane factor (OMF) (TC 1.B.17) family.</text>
</comment>
<sequence>MAGRAPSETVTTTLNQLFETALQSEPNYRAAQDTLTAAQARERQAFGALLPQISATGNNNTNRRSYYQRDSNGTTLRDGYGSNGYQFSITQPLWRPASISSLNQAEKASEQTLFQLADSEQQLYIKLATAWFDLMEAHDGVEFSTAQRDALKAQWDIAKRAQELGVQGQPQVDDARAKYEQASADAMGAELDVSAKAAALEQWTGMHEDVVQPVLRDDAYIPDMLGTDLQTWLAQLDARSPALQAAQSALAAADLEIDKQRAGHQPTLDLVATYGNTAQDVGNFPGQPGYAILQFTVGVQASLPIYSGGTQSAKVSEALAMRDKALDDQESTRRQAILNIKSAYYGWRAGNAKAVAARSAIAAARQAMSVATAGSGRGLKVEADVLTARQQLAGARRDMRKGRYQQLSAYIKLKGTLGALSLVDIRGLDELFIPQAPEATLSTLSSEHISR</sequence>
<evidence type="ECO:0000313" key="9">
    <source>
        <dbReference type="EMBL" id="NWB95810.1"/>
    </source>
</evidence>
<dbReference type="GO" id="GO:0015288">
    <property type="term" value="F:porin activity"/>
    <property type="evidence" value="ECO:0007669"/>
    <property type="project" value="TreeGrafter"/>
</dbReference>
<dbReference type="GO" id="GO:0009279">
    <property type="term" value="C:cell outer membrane"/>
    <property type="evidence" value="ECO:0007669"/>
    <property type="project" value="UniProtKB-SubCell"/>
</dbReference>
<keyword evidence="5" id="KW-0812">Transmembrane</keyword>